<dbReference type="GO" id="GO:0050661">
    <property type="term" value="F:NADP binding"/>
    <property type="evidence" value="ECO:0007669"/>
    <property type="project" value="TreeGrafter"/>
</dbReference>
<dbReference type="CDD" id="cd01065">
    <property type="entry name" value="NAD_bind_Shikimate_DH"/>
    <property type="match status" value="1"/>
</dbReference>
<name>A0AAW4VXJ0_9FIRM</name>
<comment type="subcellular location">
    <subcellularLocation>
        <location evidence="11">Cytoplasm</location>
    </subcellularLocation>
</comment>
<accession>A0AAW4VXJ0</accession>
<keyword evidence="7 11" id="KW-0067">ATP-binding</keyword>
<dbReference type="InterPro" id="IPR036291">
    <property type="entry name" value="NAD(P)-bd_dom_sf"/>
</dbReference>
<feature type="domain" description="Quinate/shikimate 5-dehydrogenase/glutamyl-tRNA reductase" evidence="13">
    <location>
        <begin position="128"/>
        <end position="177"/>
    </location>
</feature>
<dbReference type="Gene3D" id="3.40.50.300">
    <property type="entry name" value="P-loop containing nucleotide triphosphate hydrolases"/>
    <property type="match status" value="1"/>
</dbReference>
<organism evidence="15 16">
    <name type="scientific">Agathobaculum butyriciproducens</name>
    <dbReference type="NCBI Taxonomy" id="1628085"/>
    <lineage>
        <taxon>Bacteria</taxon>
        <taxon>Bacillati</taxon>
        <taxon>Bacillota</taxon>
        <taxon>Clostridia</taxon>
        <taxon>Eubacteriales</taxon>
        <taxon>Butyricicoccaceae</taxon>
        <taxon>Agathobaculum</taxon>
    </lineage>
</organism>
<keyword evidence="11" id="KW-0479">Metal-binding</keyword>
<evidence type="ECO:0000256" key="2">
    <source>
        <dbReference type="ARBA" id="ARBA00004871"/>
    </source>
</evidence>
<evidence type="ECO:0000256" key="8">
    <source>
        <dbReference type="ARBA" id="ARBA00023141"/>
    </source>
</evidence>
<keyword evidence="3 11" id="KW-0028">Amino-acid biosynthesis</keyword>
<keyword evidence="4 11" id="KW-0808">Transferase</keyword>
<evidence type="ECO:0000313" key="15">
    <source>
        <dbReference type="EMBL" id="MCC2175563.1"/>
    </source>
</evidence>
<dbReference type="EMBL" id="JAJEPX010000001">
    <property type="protein sequence ID" value="MCC2175563.1"/>
    <property type="molecule type" value="Genomic_DNA"/>
</dbReference>
<feature type="binding site" evidence="11">
    <location>
        <position position="433"/>
    </location>
    <ligand>
        <name>substrate</name>
    </ligand>
</feature>
<protein>
    <recommendedName>
        <fullName evidence="11 12">Multifunctional fusion protein</fullName>
    </recommendedName>
    <domain>
        <recommendedName>
            <fullName evidence="11">Shikimate kinase</fullName>
            <shortName evidence="11">SK</shortName>
            <ecNumber evidence="11">2.7.1.71</ecNumber>
        </recommendedName>
    </domain>
    <domain>
        <recommendedName>
            <fullName evidence="12">Shikimate dehydrogenase (NADP(+))</fullName>
            <shortName evidence="12">SDH</shortName>
            <ecNumber evidence="12">1.1.1.25</ecNumber>
        </recommendedName>
    </domain>
</protein>
<dbReference type="SUPFAM" id="SSF51735">
    <property type="entry name" value="NAD(P)-binding Rossmann-fold domains"/>
    <property type="match status" value="1"/>
</dbReference>
<evidence type="ECO:0000256" key="9">
    <source>
        <dbReference type="ARBA" id="ARBA00048567"/>
    </source>
</evidence>
<feature type="binding site" evidence="12">
    <location>
        <position position="114"/>
    </location>
    <ligand>
        <name>shikimate</name>
        <dbReference type="ChEBI" id="CHEBI:36208"/>
    </ligand>
</feature>
<dbReference type="EC" id="2.7.1.71" evidence="11"/>
<feature type="binding site" evidence="11">
    <location>
        <position position="414"/>
    </location>
    <ligand>
        <name>ATP</name>
        <dbReference type="ChEBI" id="CHEBI:30616"/>
    </ligand>
</feature>
<evidence type="ECO:0000259" key="13">
    <source>
        <dbReference type="Pfam" id="PF01488"/>
    </source>
</evidence>
<evidence type="ECO:0000256" key="4">
    <source>
        <dbReference type="ARBA" id="ARBA00022679"/>
    </source>
</evidence>
<evidence type="ECO:0000256" key="11">
    <source>
        <dbReference type="HAMAP-Rule" id="MF_00109"/>
    </source>
</evidence>
<comment type="pathway">
    <text evidence="1 11">Metabolic intermediate biosynthesis; chorismate biosynthesis; chorismate from D-erythrose 4-phosphate and phosphoenolpyruvate: step 5/7.</text>
</comment>
<comment type="catalytic activity">
    <reaction evidence="10 12">
        <text>shikimate + NADP(+) = 3-dehydroshikimate + NADPH + H(+)</text>
        <dbReference type="Rhea" id="RHEA:17737"/>
        <dbReference type="ChEBI" id="CHEBI:15378"/>
        <dbReference type="ChEBI" id="CHEBI:16630"/>
        <dbReference type="ChEBI" id="CHEBI:36208"/>
        <dbReference type="ChEBI" id="CHEBI:57783"/>
        <dbReference type="ChEBI" id="CHEBI:58349"/>
        <dbReference type="EC" id="1.1.1.25"/>
    </reaction>
</comment>
<evidence type="ECO:0000313" key="16">
    <source>
        <dbReference type="Proteomes" id="UP001298753"/>
    </source>
</evidence>
<feature type="binding site" evidence="11">
    <location>
        <begin position="308"/>
        <end position="313"/>
    </location>
    <ligand>
        <name>ATP</name>
        <dbReference type="ChEBI" id="CHEBI:30616"/>
    </ligand>
</feature>
<feature type="binding site" evidence="11">
    <location>
        <position position="376"/>
    </location>
    <ligand>
        <name>substrate</name>
    </ligand>
</feature>
<feature type="binding site" evidence="12">
    <location>
        <position position="99"/>
    </location>
    <ligand>
        <name>shikimate</name>
        <dbReference type="ChEBI" id="CHEBI:36208"/>
    </ligand>
</feature>
<evidence type="ECO:0000256" key="3">
    <source>
        <dbReference type="ARBA" id="ARBA00022605"/>
    </source>
</evidence>
<comment type="caution">
    <text evidence="15">The sequence shown here is derived from an EMBL/GenBank/DDBJ whole genome shotgun (WGS) entry which is preliminary data.</text>
</comment>
<comment type="pathway">
    <text evidence="2 12">Metabolic intermediate biosynthesis; chorismate biosynthesis; chorismate from D-erythrose 4-phosphate and phosphoenolpyruvate: step 4/7.</text>
</comment>
<dbReference type="InterPro" id="IPR000623">
    <property type="entry name" value="Shikimate_kinase/TSH1"/>
</dbReference>
<dbReference type="Pfam" id="PF01488">
    <property type="entry name" value="Shikimate_DH"/>
    <property type="match status" value="1"/>
</dbReference>
<feature type="binding site" evidence="12">
    <location>
        <position position="228"/>
    </location>
    <ligand>
        <name>NADP(+)</name>
        <dbReference type="ChEBI" id="CHEBI:58349"/>
    </ligand>
</feature>
<reference evidence="15 16" key="1">
    <citation type="submission" date="2021-10" db="EMBL/GenBank/DDBJ databases">
        <title>Anaerobic single-cell dispensing facilitates the cultivation of human gut bacteria.</title>
        <authorList>
            <person name="Afrizal A."/>
        </authorList>
    </citation>
    <scope>NUCLEOTIDE SEQUENCE [LARGE SCALE GENOMIC DNA]</scope>
    <source>
        <strain evidence="15 16">CLA-AA-H270</strain>
    </source>
</reference>
<feature type="binding site" evidence="12">
    <location>
        <position position="251"/>
    </location>
    <ligand>
        <name>NADP(+)</name>
        <dbReference type="ChEBI" id="CHEBI:58349"/>
    </ligand>
</feature>
<comment type="subunit">
    <text evidence="11">Monomer.</text>
</comment>
<feature type="binding site" evidence="12">
    <location>
        <position position="230"/>
    </location>
    <ligand>
        <name>shikimate</name>
        <dbReference type="ChEBI" id="CHEBI:36208"/>
    </ligand>
</feature>
<feature type="binding site" evidence="11">
    <location>
        <position position="312"/>
    </location>
    <ligand>
        <name>Mg(2+)</name>
        <dbReference type="ChEBI" id="CHEBI:18420"/>
    </ligand>
</feature>
<dbReference type="InterPro" id="IPR022893">
    <property type="entry name" value="Shikimate_DH_fam"/>
</dbReference>
<dbReference type="InterPro" id="IPR023000">
    <property type="entry name" value="Shikimate_kinase_CS"/>
</dbReference>
<dbReference type="Pfam" id="PF08501">
    <property type="entry name" value="Shikimate_dh_N"/>
    <property type="match status" value="1"/>
</dbReference>
<dbReference type="Pfam" id="PF01202">
    <property type="entry name" value="SKI"/>
    <property type="match status" value="1"/>
</dbReference>
<feature type="binding site" evidence="12">
    <location>
        <begin position="138"/>
        <end position="142"/>
    </location>
    <ligand>
        <name>NADP(+)</name>
        <dbReference type="ChEBI" id="CHEBI:58349"/>
    </ligand>
</feature>
<keyword evidence="12" id="KW-0521">NADP</keyword>
<dbReference type="AlphaFoldDB" id="A0AAW4VXJ0"/>
<dbReference type="Gene3D" id="3.40.50.720">
    <property type="entry name" value="NAD(P)-binding Rossmann-like Domain"/>
    <property type="match status" value="1"/>
</dbReference>
<feature type="active site" description="Proton acceptor" evidence="12">
    <location>
        <position position="78"/>
    </location>
</feature>
<keyword evidence="6 11" id="KW-0418">Kinase</keyword>
<dbReference type="InterPro" id="IPR013708">
    <property type="entry name" value="Shikimate_DH-bd_N"/>
</dbReference>
<dbReference type="GO" id="GO:0005524">
    <property type="term" value="F:ATP binding"/>
    <property type="evidence" value="ECO:0007669"/>
    <property type="project" value="UniProtKB-UniRule"/>
</dbReference>
<dbReference type="GO" id="GO:0009423">
    <property type="term" value="P:chorismate biosynthetic process"/>
    <property type="evidence" value="ECO:0007669"/>
    <property type="project" value="UniProtKB-UniRule"/>
</dbReference>
<comment type="catalytic activity">
    <reaction evidence="9 11">
        <text>shikimate + ATP = 3-phosphoshikimate + ADP + H(+)</text>
        <dbReference type="Rhea" id="RHEA:13121"/>
        <dbReference type="ChEBI" id="CHEBI:15378"/>
        <dbReference type="ChEBI" id="CHEBI:30616"/>
        <dbReference type="ChEBI" id="CHEBI:36208"/>
        <dbReference type="ChEBI" id="CHEBI:145989"/>
        <dbReference type="ChEBI" id="CHEBI:456216"/>
        <dbReference type="EC" id="2.7.1.71"/>
    </reaction>
</comment>
<dbReference type="GO" id="GO:0009073">
    <property type="term" value="P:aromatic amino acid family biosynthetic process"/>
    <property type="evidence" value="ECO:0007669"/>
    <property type="project" value="UniProtKB-KW"/>
</dbReference>
<comment type="caution">
    <text evidence="12">Lacks conserved residue(s) required for the propagation of feature annotation.</text>
</comment>
<comment type="similarity">
    <text evidence="12">Belongs to the shikimate dehydrogenase family.</text>
</comment>
<sequence length="461" mass="51138">MLLSMDEFRAFEPKKTTYALFGWPLGHTMSPELHAQLFEASGQDADYIGVAVPPEDLPEAFELAKRKLGGINCTIPHKKAVIPLLDEIDTAARDLHSVNTVRFADGKATGFNTDILGFAESLNRDGVSLQGKKVLLLGYGGAASVMAYHCVTQGAYLTITGRNLEKAEALQKQLTDAVPGARISVFSRRHIPRDIHIVLNSTPVGMYPKENAAPLHYLPHKTEYVFDAIYNPPVTSTMKLANPRKTKTRDGLFMLVMQAAHAQTIWTGVTFEPQACETILRRTYGKMAVKRLHEKHGKKNLVLCGFMGSGKTTIGRKLARLTGLEFIDADIYLEAKEGKKISEIFAEKGEAYFRNRETAYIKELAQKDGIVLALGGGSVLRPENVAAVKETGLLILLDTPFYRIMKNLSYSANRPLLDKPDKQAETRRLYNARKALYHRVADIAVRSPRLSEVLEKVVKSV</sequence>
<dbReference type="PROSITE" id="PS01128">
    <property type="entry name" value="SHIKIMATE_KINASE"/>
    <property type="match status" value="1"/>
</dbReference>
<comment type="cofactor">
    <cofactor evidence="11">
        <name>Mg(2+)</name>
        <dbReference type="ChEBI" id="CHEBI:18420"/>
    </cofactor>
    <text evidence="11">Binds 1 Mg(2+) ion per subunit.</text>
</comment>
<dbReference type="GO" id="GO:0005829">
    <property type="term" value="C:cytosol"/>
    <property type="evidence" value="ECO:0007669"/>
    <property type="project" value="TreeGrafter"/>
</dbReference>
<dbReference type="InterPro" id="IPR027417">
    <property type="entry name" value="P-loop_NTPase"/>
</dbReference>
<dbReference type="EC" id="1.1.1.25" evidence="12"/>
<evidence type="ECO:0000259" key="14">
    <source>
        <dbReference type="Pfam" id="PF08501"/>
    </source>
</evidence>
<dbReference type="PANTHER" id="PTHR21089">
    <property type="entry name" value="SHIKIMATE DEHYDROGENASE"/>
    <property type="match status" value="1"/>
</dbReference>
<dbReference type="GO" id="GO:0008652">
    <property type="term" value="P:amino acid biosynthetic process"/>
    <property type="evidence" value="ECO:0007669"/>
    <property type="project" value="UniProtKB-KW"/>
</dbReference>
<evidence type="ECO:0000256" key="7">
    <source>
        <dbReference type="ARBA" id="ARBA00022840"/>
    </source>
</evidence>
<evidence type="ECO:0000256" key="6">
    <source>
        <dbReference type="ARBA" id="ARBA00022777"/>
    </source>
</evidence>
<dbReference type="GO" id="GO:0000287">
    <property type="term" value="F:magnesium ion binding"/>
    <property type="evidence" value="ECO:0007669"/>
    <property type="project" value="UniProtKB-UniRule"/>
</dbReference>
<dbReference type="InterPro" id="IPR006151">
    <property type="entry name" value="Shikm_DH/Glu-tRNA_Rdtase"/>
</dbReference>
<dbReference type="InterPro" id="IPR046346">
    <property type="entry name" value="Aminoacid_DH-like_N_sf"/>
</dbReference>
<proteinExistence type="inferred from homology"/>
<dbReference type="GO" id="GO:0019632">
    <property type="term" value="P:shikimate metabolic process"/>
    <property type="evidence" value="ECO:0007669"/>
    <property type="project" value="TreeGrafter"/>
</dbReference>
<keyword evidence="5 11" id="KW-0547">Nucleotide-binding</keyword>
<evidence type="ECO:0000256" key="12">
    <source>
        <dbReference type="HAMAP-Rule" id="MF_00222"/>
    </source>
</evidence>
<dbReference type="SUPFAM" id="SSF52540">
    <property type="entry name" value="P-loop containing nucleoside triphosphate hydrolases"/>
    <property type="match status" value="1"/>
</dbReference>
<dbReference type="SUPFAM" id="SSF53223">
    <property type="entry name" value="Aminoacid dehydrogenase-like, N-terminal domain"/>
    <property type="match status" value="1"/>
</dbReference>
<comment type="function">
    <text evidence="11">Catalyzes the specific phosphorylation of the 3-hydroxyl group of shikimic acid using ATP as a cosubstrate.</text>
</comment>
<dbReference type="Gene3D" id="3.40.50.10860">
    <property type="entry name" value="Leucine Dehydrogenase, chain A, domain 1"/>
    <property type="match status" value="1"/>
</dbReference>
<dbReference type="CDD" id="cd00464">
    <property type="entry name" value="SK"/>
    <property type="match status" value="1"/>
</dbReference>
<dbReference type="Proteomes" id="UP001298753">
    <property type="component" value="Unassembled WGS sequence"/>
</dbReference>
<evidence type="ECO:0000256" key="5">
    <source>
        <dbReference type="ARBA" id="ARBA00022741"/>
    </source>
</evidence>
<dbReference type="PRINTS" id="PR01100">
    <property type="entry name" value="SHIKIMTKNASE"/>
</dbReference>
<keyword evidence="16" id="KW-1185">Reference proteome</keyword>
<keyword evidence="12" id="KW-0560">Oxidoreductase</keyword>
<keyword evidence="11" id="KW-0460">Magnesium</keyword>
<evidence type="ECO:0000256" key="10">
    <source>
        <dbReference type="ARBA" id="ARBA00049442"/>
    </source>
</evidence>
<dbReference type="RefSeq" id="WP_118729789.1">
    <property type="nucleotide sequence ID" value="NZ_JAJEPX010000001.1"/>
</dbReference>
<comment type="similarity">
    <text evidence="11">Belongs to the shikimate kinase family.</text>
</comment>
<evidence type="ECO:0000256" key="1">
    <source>
        <dbReference type="ARBA" id="ARBA00004842"/>
    </source>
</evidence>
<feature type="binding site" evidence="11">
    <location>
        <position position="330"/>
    </location>
    <ligand>
        <name>substrate</name>
    </ligand>
</feature>
<gene>
    <name evidence="12" type="primary">aroE</name>
    <name evidence="11" type="synonym">aroK</name>
    <name evidence="15" type="ORF">LKD22_00205</name>
</gene>
<dbReference type="HAMAP" id="MF_00222">
    <property type="entry name" value="Shikimate_DH_AroE"/>
    <property type="match status" value="1"/>
</dbReference>
<feature type="binding site" evidence="11">
    <location>
        <position position="449"/>
    </location>
    <ligand>
        <name>ATP</name>
        <dbReference type="ChEBI" id="CHEBI:30616"/>
    </ligand>
</feature>
<comment type="function">
    <text evidence="12">Involved in the biosynthesis of the chorismate, which leads to the biosynthesis of aromatic amino acids. Catalyzes the reversible NADPH linked reduction of 3-dehydroshikimate (DHSA) to yield shikimate (SA).</text>
</comment>
<feature type="binding site" evidence="11">
    <location>
        <position position="354"/>
    </location>
    <ligand>
        <name>substrate</name>
    </ligand>
</feature>
<dbReference type="HAMAP" id="MF_00109">
    <property type="entry name" value="Shikimate_kinase"/>
    <property type="match status" value="1"/>
</dbReference>
<keyword evidence="8 11" id="KW-0057">Aromatic amino acid biosynthesis</keyword>
<dbReference type="InterPro" id="IPR031322">
    <property type="entry name" value="Shikimate/glucono_kinase"/>
</dbReference>
<comment type="subunit">
    <text evidence="12">Homodimer.</text>
</comment>
<dbReference type="GO" id="GO:0004764">
    <property type="term" value="F:shikimate 3-dehydrogenase (NADP+) activity"/>
    <property type="evidence" value="ECO:0007669"/>
    <property type="project" value="UniProtKB-UniRule"/>
</dbReference>
<keyword evidence="11" id="KW-0963">Cytoplasm</keyword>
<dbReference type="GeneID" id="98660297"/>
<feature type="domain" description="Shikimate dehydrogenase substrate binding N-terminal" evidence="14">
    <location>
        <begin position="20"/>
        <end position="101"/>
    </location>
</feature>
<feature type="binding site" evidence="12">
    <location>
        <begin position="28"/>
        <end position="30"/>
    </location>
    <ligand>
        <name>shikimate</name>
        <dbReference type="ChEBI" id="CHEBI:36208"/>
    </ligand>
</feature>
<feature type="binding site" evidence="12">
    <location>
        <position position="74"/>
    </location>
    <ligand>
        <name>shikimate</name>
        <dbReference type="ChEBI" id="CHEBI:36208"/>
    </ligand>
</feature>
<dbReference type="GO" id="GO:0004765">
    <property type="term" value="F:shikimate kinase activity"/>
    <property type="evidence" value="ECO:0007669"/>
    <property type="project" value="UniProtKB-UniRule"/>
</dbReference>
<feature type="binding site" evidence="12">
    <location>
        <position position="258"/>
    </location>
    <ligand>
        <name>shikimate</name>
        <dbReference type="ChEBI" id="CHEBI:36208"/>
    </ligand>
</feature>
<dbReference type="PANTHER" id="PTHR21089:SF1">
    <property type="entry name" value="BIFUNCTIONAL 3-DEHYDROQUINATE DEHYDRATASE_SHIKIMATE DEHYDROGENASE, CHLOROPLASTIC"/>
    <property type="match status" value="1"/>
</dbReference>